<sequence>MLSFIRNLFSSKNEKKETPVTVMFIGLDNAGKTTMLSTIQGETDTNTTPTIGFDKKRVVHGKYNITYFDLGGSKGFRGIWDRYYGSIHGAIFVVDSADENRLEEAKQALFESVRHPKFTGKSLLILANKQDKKESIPAHEIAQKLELDKLKSLVHRYNILPCSAIQAQNKPQDPQIKKGVTWLSESIDEQFESLNKRIEKDMRDEAEQAKLEREEKRRIVAERKAKEEELAKAEEEKKLKEQSAAQSPE</sequence>
<feature type="binding site" evidence="4">
    <location>
        <begin position="128"/>
        <end position="131"/>
    </location>
    <ligand>
        <name>GTP</name>
        <dbReference type="ChEBI" id="CHEBI:37565"/>
    </ligand>
</feature>
<feature type="binding site" evidence="5">
    <location>
        <position position="50"/>
    </location>
    <ligand>
        <name>Mg(2+)</name>
        <dbReference type="ChEBI" id="CHEBI:18420"/>
    </ligand>
</feature>
<dbReference type="GO" id="GO:0003924">
    <property type="term" value="F:GTPase activity"/>
    <property type="evidence" value="ECO:0007669"/>
    <property type="project" value="InterPro"/>
</dbReference>
<feature type="binding site" evidence="5">
    <location>
        <position position="33"/>
    </location>
    <ligand>
        <name>Mg(2+)</name>
        <dbReference type="ChEBI" id="CHEBI:18420"/>
    </ligand>
</feature>
<evidence type="ECO:0000256" key="2">
    <source>
        <dbReference type="ARBA" id="ARBA00022741"/>
    </source>
</evidence>
<dbReference type="EMBL" id="JAOPGA020001225">
    <property type="protein sequence ID" value="KAL0486356.1"/>
    <property type="molecule type" value="Genomic_DNA"/>
</dbReference>
<dbReference type="SUPFAM" id="SSF52540">
    <property type="entry name" value="P-loop containing nucleoside triphosphate hydrolases"/>
    <property type="match status" value="1"/>
</dbReference>
<protein>
    <submittedName>
        <fullName evidence="9">ADP-ribosylation factor-like protein</fullName>
    </submittedName>
</protein>
<evidence type="ECO:0000256" key="3">
    <source>
        <dbReference type="ARBA" id="ARBA00023134"/>
    </source>
</evidence>
<dbReference type="NCBIfam" id="TIGR00231">
    <property type="entry name" value="small_GTP"/>
    <property type="match status" value="1"/>
</dbReference>
<comment type="caution">
    <text evidence="9">The sequence shown here is derived from an EMBL/GenBank/DDBJ whole genome shotgun (WGS) entry which is preliminary data.</text>
</comment>
<feature type="binding site" evidence="4">
    <location>
        <position position="72"/>
    </location>
    <ligand>
        <name>GTP</name>
        <dbReference type="ChEBI" id="CHEBI:37565"/>
    </ligand>
</feature>
<dbReference type="FunFam" id="3.40.50.300:FF:001166">
    <property type="entry name" value="ADP-ribosylation factor D"/>
    <property type="match status" value="1"/>
</dbReference>
<dbReference type="PANTHER" id="PTHR46090">
    <property type="entry name" value="ADP-RIBOSYLATION FACTOR-LIKE PROTEIN 13B"/>
    <property type="match status" value="1"/>
</dbReference>
<keyword evidence="10" id="KW-1185">Reference proteome</keyword>
<feature type="region of interest" description="Disordered" evidence="7">
    <location>
        <begin position="226"/>
        <end position="249"/>
    </location>
</feature>
<dbReference type="Proteomes" id="UP001431209">
    <property type="component" value="Unassembled WGS sequence"/>
</dbReference>
<dbReference type="GO" id="GO:0005525">
    <property type="term" value="F:GTP binding"/>
    <property type="evidence" value="ECO:0007669"/>
    <property type="project" value="UniProtKB-KW"/>
</dbReference>
<evidence type="ECO:0000256" key="6">
    <source>
        <dbReference type="RuleBase" id="RU003925"/>
    </source>
</evidence>
<keyword evidence="2 4" id="KW-0547">Nucleotide-binding</keyword>
<evidence type="ECO:0000256" key="5">
    <source>
        <dbReference type="PIRSR" id="PIRSR606689-2"/>
    </source>
</evidence>
<gene>
    <name evidence="9" type="ORF">AKO1_001997</name>
    <name evidence="8" type="ORF">AKO1_015119</name>
</gene>
<reference evidence="9 10" key="1">
    <citation type="submission" date="2024-03" db="EMBL/GenBank/DDBJ databases">
        <title>The Acrasis kona genome and developmental transcriptomes reveal deep origins of eukaryotic multicellular pathways.</title>
        <authorList>
            <person name="Sheikh S."/>
            <person name="Fu C.-J."/>
            <person name="Brown M.W."/>
            <person name="Baldauf S.L."/>
        </authorList>
    </citation>
    <scope>NUCLEOTIDE SEQUENCE [LARGE SCALE GENOMIC DNA]</scope>
    <source>
        <strain evidence="9 10">ATCC MYA-3509</strain>
    </source>
</reference>
<evidence type="ECO:0000313" key="8">
    <source>
        <dbReference type="EMBL" id="KAL0479371.1"/>
    </source>
</evidence>
<keyword evidence="5" id="KW-0479">Metal-binding</keyword>
<keyword evidence="5" id="KW-0460">Magnesium</keyword>
<dbReference type="PRINTS" id="PR00328">
    <property type="entry name" value="SAR1GTPBP"/>
</dbReference>
<dbReference type="PROSITE" id="PS51417">
    <property type="entry name" value="ARF"/>
    <property type="match status" value="1"/>
</dbReference>
<dbReference type="AlphaFoldDB" id="A0AAW2Z940"/>
<proteinExistence type="inferred from homology"/>
<dbReference type="InterPro" id="IPR051995">
    <property type="entry name" value="Ciliary_GTPase"/>
</dbReference>
<dbReference type="GO" id="GO:0046872">
    <property type="term" value="F:metal ion binding"/>
    <property type="evidence" value="ECO:0007669"/>
    <property type="project" value="UniProtKB-KW"/>
</dbReference>
<organism evidence="9 10">
    <name type="scientific">Acrasis kona</name>
    <dbReference type="NCBI Taxonomy" id="1008807"/>
    <lineage>
        <taxon>Eukaryota</taxon>
        <taxon>Discoba</taxon>
        <taxon>Heterolobosea</taxon>
        <taxon>Tetramitia</taxon>
        <taxon>Eutetramitia</taxon>
        <taxon>Acrasidae</taxon>
        <taxon>Acrasis</taxon>
    </lineage>
</organism>
<feature type="compositionally biased region" description="Basic and acidic residues" evidence="7">
    <location>
        <begin position="226"/>
        <end position="241"/>
    </location>
</feature>
<dbReference type="PROSITE" id="PS51419">
    <property type="entry name" value="RAB"/>
    <property type="match status" value="1"/>
</dbReference>
<dbReference type="InterPro" id="IPR005225">
    <property type="entry name" value="Small_GTP-bd"/>
</dbReference>
<dbReference type="SMART" id="SM00177">
    <property type="entry name" value="ARF"/>
    <property type="match status" value="1"/>
</dbReference>
<comment type="similarity">
    <text evidence="1 6">Belongs to the small GTPase superfamily. Arf family.</text>
</comment>
<evidence type="ECO:0000256" key="1">
    <source>
        <dbReference type="ARBA" id="ARBA00010290"/>
    </source>
</evidence>
<evidence type="ECO:0000313" key="10">
    <source>
        <dbReference type="Proteomes" id="UP001431209"/>
    </source>
</evidence>
<dbReference type="InterPro" id="IPR006689">
    <property type="entry name" value="Small_GTPase_ARF/SAR"/>
</dbReference>
<accession>A0AAW2Z940</accession>
<dbReference type="PANTHER" id="PTHR46090:SF2">
    <property type="entry name" value="ADP-RIBOSYLATION FACTOR-LIKE PROTEIN 13B"/>
    <property type="match status" value="1"/>
</dbReference>
<evidence type="ECO:0000256" key="7">
    <source>
        <dbReference type="SAM" id="MobiDB-lite"/>
    </source>
</evidence>
<dbReference type="InterPro" id="IPR027417">
    <property type="entry name" value="P-loop_NTPase"/>
</dbReference>
<dbReference type="SMART" id="SM00178">
    <property type="entry name" value="SAR"/>
    <property type="match status" value="1"/>
</dbReference>
<dbReference type="EMBL" id="JAOPGA020000545">
    <property type="protein sequence ID" value="KAL0479371.1"/>
    <property type="molecule type" value="Genomic_DNA"/>
</dbReference>
<evidence type="ECO:0000313" key="9">
    <source>
        <dbReference type="EMBL" id="KAL0486356.1"/>
    </source>
</evidence>
<dbReference type="Pfam" id="PF00025">
    <property type="entry name" value="Arf"/>
    <property type="match status" value="1"/>
</dbReference>
<dbReference type="Gene3D" id="3.40.50.300">
    <property type="entry name" value="P-loop containing nucleotide triphosphate hydrolases"/>
    <property type="match status" value="1"/>
</dbReference>
<feature type="binding site" evidence="4">
    <location>
        <begin position="26"/>
        <end position="33"/>
    </location>
    <ligand>
        <name>GTP</name>
        <dbReference type="ChEBI" id="CHEBI:37565"/>
    </ligand>
</feature>
<evidence type="ECO:0000256" key="4">
    <source>
        <dbReference type="PIRSR" id="PIRSR606689-1"/>
    </source>
</evidence>
<keyword evidence="3 4" id="KW-0342">GTP-binding</keyword>
<name>A0AAW2Z940_9EUKA</name>